<dbReference type="SUPFAM" id="SSF102546">
    <property type="entry name" value="RbsD-like"/>
    <property type="match status" value="1"/>
</dbReference>
<feature type="signal peptide" evidence="1">
    <location>
        <begin position="1"/>
        <end position="19"/>
    </location>
</feature>
<evidence type="ECO:0000313" key="2">
    <source>
        <dbReference type="EMBL" id="RFU16400.1"/>
    </source>
</evidence>
<reference evidence="2 3" key="1">
    <citation type="submission" date="2018-08" db="EMBL/GenBank/DDBJ databases">
        <title>Acidipila sp. 4G-K13, an acidobacterium isolated from forest soil.</title>
        <authorList>
            <person name="Gao Z.-H."/>
            <person name="Qiu L.-H."/>
        </authorList>
    </citation>
    <scope>NUCLEOTIDE SEQUENCE [LARGE SCALE GENOMIC DNA]</scope>
    <source>
        <strain evidence="2 3">4G-K13</strain>
    </source>
</reference>
<dbReference type="RefSeq" id="WP_117300724.1">
    <property type="nucleotide sequence ID" value="NZ_QVQT02000004.1"/>
</dbReference>
<dbReference type="GO" id="GO:0048029">
    <property type="term" value="F:monosaccharide binding"/>
    <property type="evidence" value="ECO:0007669"/>
    <property type="project" value="InterPro"/>
</dbReference>
<organism evidence="2 3">
    <name type="scientific">Paracidobacterium acidisoli</name>
    <dbReference type="NCBI Taxonomy" id="2303751"/>
    <lineage>
        <taxon>Bacteria</taxon>
        <taxon>Pseudomonadati</taxon>
        <taxon>Acidobacteriota</taxon>
        <taxon>Terriglobia</taxon>
        <taxon>Terriglobales</taxon>
        <taxon>Acidobacteriaceae</taxon>
        <taxon>Paracidobacterium</taxon>
    </lineage>
</organism>
<comment type="caution">
    <text evidence="2">The sequence shown here is derived from an EMBL/GenBank/DDBJ whole genome shotgun (WGS) entry which is preliminary data.</text>
</comment>
<dbReference type="OrthoDB" id="120129at2"/>
<evidence type="ECO:0000256" key="1">
    <source>
        <dbReference type="SAM" id="SignalP"/>
    </source>
</evidence>
<dbReference type="Proteomes" id="UP000264702">
    <property type="component" value="Unassembled WGS sequence"/>
</dbReference>
<accession>A0A372IN65</accession>
<dbReference type="GO" id="GO:0005996">
    <property type="term" value="P:monosaccharide metabolic process"/>
    <property type="evidence" value="ECO:0007669"/>
    <property type="project" value="InterPro"/>
</dbReference>
<dbReference type="Gene3D" id="3.40.1650.10">
    <property type="entry name" value="RbsD-like domain"/>
    <property type="match status" value="1"/>
</dbReference>
<keyword evidence="1" id="KW-0732">Signal</keyword>
<gene>
    <name evidence="2" type="ORF">D0Y96_13520</name>
</gene>
<protein>
    <recommendedName>
        <fullName evidence="4">D-ribose pyranase</fullName>
    </recommendedName>
</protein>
<dbReference type="GO" id="GO:0016853">
    <property type="term" value="F:isomerase activity"/>
    <property type="evidence" value="ECO:0007669"/>
    <property type="project" value="InterPro"/>
</dbReference>
<evidence type="ECO:0008006" key="4">
    <source>
        <dbReference type="Google" id="ProtNLM"/>
    </source>
</evidence>
<dbReference type="AlphaFoldDB" id="A0A372IN65"/>
<dbReference type="EMBL" id="QVQT01000004">
    <property type="protein sequence ID" value="RFU16400.1"/>
    <property type="molecule type" value="Genomic_DNA"/>
</dbReference>
<feature type="chain" id="PRO_5016862318" description="D-ribose pyranase" evidence="1">
    <location>
        <begin position="20"/>
        <end position="185"/>
    </location>
</feature>
<sequence length="185" mass="20742">MFRNLLALAVFLAAPAVHAASTPDASAWKAKVTHAMPLLGHRNWILIVDSAYPLQTSPGVETIETGAGMTDALHFVLDTIRHSEHVRPDIYMDAELPFIPEQDAPGVSRYRRTMADILHSYKVESLPHDRIIANIDEAGKIFHILVLKTNLTIPYTSVFIRLNCRYWNDDAEARLREKMNAAGAR</sequence>
<proteinExistence type="predicted"/>
<dbReference type="InterPro" id="IPR023750">
    <property type="entry name" value="RbsD-like_sf"/>
</dbReference>
<evidence type="ECO:0000313" key="3">
    <source>
        <dbReference type="Proteomes" id="UP000264702"/>
    </source>
</evidence>
<keyword evidence="3" id="KW-1185">Reference proteome</keyword>
<name>A0A372IN65_9BACT</name>